<evidence type="ECO:0000313" key="4">
    <source>
        <dbReference type="Proteomes" id="UP000075243"/>
    </source>
</evidence>
<feature type="non-terminal residue" evidence="3">
    <location>
        <position position="1"/>
    </location>
</feature>
<feature type="domain" description="Retrovirus-related Pol polyprotein from transposon TNT 1-94-like beta-barrel" evidence="2">
    <location>
        <begin position="1"/>
        <end position="72"/>
    </location>
</feature>
<dbReference type="Gramene" id="C.cajan_14141.t">
    <property type="protein sequence ID" value="C.cajan_14141.t"/>
    <property type="gene ID" value="C.cajan_14141"/>
</dbReference>
<dbReference type="PANTHER" id="PTHR42648">
    <property type="entry name" value="TRANSPOSASE, PUTATIVE-RELATED"/>
    <property type="match status" value="1"/>
</dbReference>
<organism evidence="3 4">
    <name type="scientific">Cajanus cajan</name>
    <name type="common">Pigeon pea</name>
    <name type="synonym">Cajanus indicus</name>
    <dbReference type="NCBI Taxonomy" id="3821"/>
    <lineage>
        <taxon>Eukaryota</taxon>
        <taxon>Viridiplantae</taxon>
        <taxon>Streptophyta</taxon>
        <taxon>Embryophyta</taxon>
        <taxon>Tracheophyta</taxon>
        <taxon>Spermatophyta</taxon>
        <taxon>Magnoliopsida</taxon>
        <taxon>eudicotyledons</taxon>
        <taxon>Gunneridae</taxon>
        <taxon>Pentapetalae</taxon>
        <taxon>rosids</taxon>
        <taxon>fabids</taxon>
        <taxon>Fabales</taxon>
        <taxon>Fabaceae</taxon>
        <taxon>Papilionoideae</taxon>
        <taxon>50 kb inversion clade</taxon>
        <taxon>NPAAA clade</taxon>
        <taxon>indigoferoid/millettioid clade</taxon>
        <taxon>Phaseoleae</taxon>
        <taxon>Cajanus</taxon>
    </lineage>
</organism>
<reference evidence="3 4" key="1">
    <citation type="journal article" date="2012" name="Nat. Biotechnol.">
        <title>Draft genome sequence of pigeonpea (Cajanus cajan), an orphan legume crop of resource-poor farmers.</title>
        <authorList>
            <person name="Varshney R.K."/>
            <person name="Chen W."/>
            <person name="Li Y."/>
            <person name="Bharti A.K."/>
            <person name="Saxena R.K."/>
            <person name="Schlueter J.A."/>
            <person name="Donoghue M.T."/>
            <person name="Azam S."/>
            <person name="Fan G."/>
            <person name="Whaley A.M."/>
            <person name="Farmer A.D."/>
            <person name="Sheridan J."/>
            <person name="Iwata A."/>
            <person name="Tuteja R."/>
            <person name="Penmetsa R.V."/>
            <person name="Wu W."/>
            <person name="Upadhyaya H.D."/>
            <person name="Yang S.P."/>
            <person name="Shah T."/>
            <person name="Saxena K.B."/>
            <person name="Michael T."/>
            <person name="McCombie W.R."/>
            <person name="Yang B."/>
            <person name="Zhang G."/>
            <person name="Yang H."/>
            <person name="Wang J."/>
            <person name="Spillane C."/>
            <person name="Cook D.R."/>
            <person name="May G.D."/>
            <person name="Xu X."/>
            <person name="Jackson S.A."/>
        </authorList>
    </citation>
    <scope>NUCLEOTIDE SEQUENCE [LARGE SCALE GENOMIC DNA]</scope>
    <source>
        <strain evidence="4">cv. Asha</strain>
    </source>
</reference>
<gene>
    <name evidence="3" type="ORF">KK1_014566</name>
</gene>
<accession>A0A151SWF5</accession>
<dbReference type="AlphaFoldDB" id="A0A151SWF5"/>
<evidence type="ECO:0000256" key="1">
    <source>
        <dbReference type="ARBA" id="ARBA00022670"/>
    </source>
</evidence>
<dbReference type="GO" id="GO:0003676">
    <property type="term" value="F:nucleic acid binding"/>
    <property type="evidence" value="ECO:0007669"/>
    <property type="project" value="InterPro"/>
</dbReference>
<dbReference type="Gene3D" id="3.30.420.10">
    <property type="entry name" value="Ribonuclease H-like superfamily/Ribonuclease H"/>
    <property type="match status" value="1"/>
</dbReference>
<dbReference type="Proteomes" id="UP000075243">
    <property type="component" value="Chromosome 10"/>
</dbReference>
<protein>
    <submittedName>
        <fullName evidence="3">Retrovirus-related Pol polyprotein from transposon TNT 1-94</fullName>
    </submittedName>
</protein>
<dbReference type="EMBL" id="CM003612">
    <property type="protein sequence ID" value="KYP59137.1"/>
    <property type="molecule type" value="Genomic_DNA"/>
</dbReference>
<dbReference type="InterPro" id="IPR012337">
    <property type="entry name" value="RNaseH-like_sf"/>
</dbReference>
<dbReference type="GO" id="GO:0008233">
    <property type="term" value="F:peptidase activity"/>
    <property type="evidence" value="ECO:0007669"/>
    <property type="project" value="UniProtKB-KW"/>
</dbReference>
<dbReference type="SUPFAM" id="SSF53098">
    <property type="entry name" value="Ribonuclease H-like"/>
    <property type="match status" value="1"/>
</dbReference>
<keyword evidence="1" id="KW-0378">Hydrolase</keyword>
<dbReference type="InterPro" id="IPR054722">
    <property type="entry name" value="PolX-like_BBD"/>
</dbReference>
<dbReference type="Pfam" id="PF22936">
    <property type="entry name" value="Pol_BBD"/>
    <property type="match status" value="1"/>
</dbReference>
<dbReference type="InterPro" id="IPR039537">
    <property type="entry name" value="Retrotran_Ty1/copia-like"/>
</dbReference>
<evidence type="ECO:0000259" key="2">
    <source>
        <dbReference type="Pfam" id="PF22936"/>
    </source>
</evidence>
<sequence length="159" mass="17820">IIDMGYSNHMIGNAKLFSQLFDVSPTSIGLPNGKQTITTKGGMITLNKHMELHNVLYVPDLTCNLLSVSHLTPQQNGRVERKHQHILNVARALLFQANLPISFWGESIMTSAYVINLTSTGIDKENGSYTRWICIMPFSMTILLRRSICNSLLVLTLLF</sequence>
<dbReference type="InterPro" id="IPR036397">
    <property type="entry name" value="RNaseH_sf"/>
</dbReference>
<dbReference type="PANTHER" id="PTHR42648:SF31">
    <property type="entry name" value="RNA-DIRECTED DNA POLYMERASE"/>
    <property type="match status" value="1"/>
</dbReference>
<proteinExistence type="predicted"/>
<keyword evidence="4" id="KW-1185">Reference proteome</keyword>
<keyword evidence="1" id="KW-0645">Protease</keyword>
<name>A0A151SWF5_CAJCA</name>
<evidence type="ECO:0000313" key="3">
    <source>
        <dbReference type="EMBL" id="KYP59137.1"/>
    </source>
</evidence>
<dbReference type="GO" id="GO:0006508">
    <property type="term" value="P:proteolysis"/>
    <property type="evidence" value="ECO:0007669"/>
    <property type="project" value="UniProtKB-KW"/>
</dbReference>